<dbReference type="CDD" id="cd00086">
    <property type="entry name" value="homeodomain"/>
    <property type="match status" value="1"/>
</dbReference>
<feature type="compositionally biased region" description="Low complexity" evidence="11">
    <location>
        <begin position="231"/>
        <end position="257"/>
    </location>
</feature>
<dbReference type="InterPro" id="IPR001356">
    <property type="entry name" value="HD"/>
</dbReference>
<dbReference type="Ensembl" id="ENSOMYT00000027108.2">
    <property type="protein sequence ID" value="ENSOMYP00000024752.2"/>
    <property type="gene ID" value="ENSOMYG00000011751.2"/>
</dbReference>
<dbReference type="PROSITE" id="PS51042">
    <property type="entry name" value="CUT"/>
    <property type="match status" value="1"/>
</dbReference>
<dbReference type="GO" id="GO:0000978">
    <property type="term" value="F:RNA polymerase II cis-regulatory region sequence-specific DNA binding"/>
    <property type="evidence" value="ECO:0007669"/>
    <property type="project" value="TreeGrafter"/>
</dbReference>
<dbReference type="GeneTree" id="ENSGT00950000183103"/>
<dbReference type="InterPro" id="IPR009057">
    <property type="entry name" value="Homeodomain-like_sf"/>
</dbReference>
<dbReference type="OrthoDB" id="10068888at2759"/>
<evidence type="ECO:0000313" key="15">
    <source>
        <dbReference type="Proteomes" id="UP000694395"/>
    </source>
</evidence>
<dbReference type="GO" id="GO:0000981">
    <property type="term" value="F:DNA-binding transcription factor activity, RNA polymerase II-specific"/>
    <property type="evidence" value="ECO:0007669"/>
    <property type="project" value="TreeGrafter"/>
</dbReference>
<name>A0A8C7PMN0_ONCMY</name>
<evidence type="ECO:0000256" key="9">
    <source>
        <dbReference type="RuleBase" id="RU000682"/>
    </source>
</evidence>
<evidence type="ECO:0000256" key="8">
    <source>
        <dbReference type="PROSITE-ProRule" id="PRU00108"/>
    </source>
</evidence>
<protein>
    <recommendedName>
        <fullName evidence="10">One cut domain family member</fullName>
    </recommendedName>
</protein>
<feature type="region of interest" description="Disordered" evidence="11">
    <location>
        <begin position="423"/>
        <end position="448"/>
    </location>
</feature>
<evidence type="ECO:0000256" key="3">
    <source>
        <dbReference type="ARBA" id="ARBA00023015"/>
    </source>
</evidence>
<proteinExistence type="inferred from homology"/>
<dbReference type="KEGG" id="omy:110514668"/>
<evidence type="ECO:0000256" key="4">
    <source>
        <dbReference type="ARBA" id="ARBA00023125"/>
    </source>
</evidence>
<dbReference type="Gene3D" id="1.10.260.40">
    <property type="entry name" value="lambda repressor-like DNA-binding domains"/>
    <property type="match status" value="1"/>
</dbReference>
<evidence type="ECO:0000256" key="6">
    <source>
        <dbReference type="ARBA" id="ARBA00023163"/>
    </source>
</evidence>
<reference evidence="14" key="2">
    <citation type="submission" date="2025-08" db="UniProtKB">
        <authorList>
            <consortium name="Ensembl"/>
        </authorList>
    </citation>
    <scope>IDENTIFICATION</scope>
</reference>
<feature type="region of interest" description="Disordered" evidence="11">
    <location>
        <begin position="222"/>
        <end position="268"/>
    </location>
</feature>
<feature type="domain" description="CUT" evidence="13">
    <location>
        <begin position="260"/>
        <end position="346"/>
    </location>
</feature>
<keyword evidence="5 8" id="KW-0371">Homeobox</keyword>
<comment type="subcellular location">
    <subcellularLocation>
        <location evidence="1 8 9">Nucleus</location>
    </subcellularLocation>
</comment>
<reference evidence="14" key="3">
    <citation type="submission" date="2025-09" db="UniProtKB">
        <authorList>
            <consortium name="Ensembl"/>
        </authorList>
    </citation>
    <scope>IDENTIFICATION</scope>
</reference>
<evidence type="ECO:0000256" key="1">
    <source>
        <dbReference type="ARBA" id="ARBA00004123"/>
    </source>
</evidence>
<evidence type="ECO:0000256" key="11">
    <source>
        <dbReference type="SAM" id="MobiDB-lite"/>
    </source>
</evidence>
<dbReference type="SUPFAM" id="SSF46689">
    <property type="entry name" value="Homeodomain-like"/>
    <property type="match status" value="1"/>
</dbReference>
<keyword evidence="6 10" id="KW-0804">Transcription</keyword>
<dbReference type="InterPro" id="IPR051649">
    <property type="entry name" value="CUT_Homeobox"/>
</dbReference>
<dbReference type="Gene3D" id="1.10.10.60">
    <property type="entry name" value="Homeodomain-like"/>
    <property type="match status" value="1"/>
</dbReference>
<keyword evidence="4 8" id="KW-0238">DNA-binding</keyword>
<dbReference type="GeneID" id="110514668"/>
<gene>
    <name evidence="14" type="primary">LOC110514668</name>
</gene>
<evidence type="ECO:0000256" key="5">
    <source>
        <dbReference type="ARBA" id="ARBA00023155"/>
    </source>
</evidence>
<evidence type="ECO:0000313" key="14">
    <source>
        <dbReference type="Ensembl" id="ENSOMYP00000024752.2"/>
    </source>
</evidence>
<dbReference type="FunFam" id="1.10.10.60:FF:000054">
    <property type="entry name" value="One cut domain family member"/>
    <property type="match status" value="1"/>
</dbReference>
<dbReference type="SUPFAM" id="SSF47413">
    <property type="entry name" value="lambda repressor-like DNA-binding domains"/>
    <property type="match status" value="1"/>
</dbReference>
<dbReference type="PANTHER" id="PTHR14057:SF44">
    <property type="entry name" value="ONE CUT DOMAIN FAMILY MEMBER"/>
    <property type="match status" value="1"/>
</dbReference>
<dbReference type="GO" id="GO:0005634">
    <property type="term" value="C:nucleus"/>
    <property type="evidence" value="ECO:0007669"/>
    <property type="project" value="UniProtKB-SubCell"/>
</dbReference>
<feature type="DNA-binding region" description="Homeobox" evidence="8">
    <location>
        <begin position="363"/>
        <end position="422"/>
    </location>
</feature>
<dbReference type="Pfam" id="PF00046">
    <property type="entry name" value="Homeodomain"/>
    <property type="match status" value="1"/>
</dbReference>
<comment type="similarity">
    <text evidence="2 10">Belongs to the CUT homeobox family.</text>
</comment>
<sequence length="448" mass="49035">MDGSLGEMSVQIHSELHSQDGRAMLHSRDLSAAFPRPSLGGHSMSLEPEHRPPGFDHSMSALGYGGDAPSSCGSTYTTLTPLQPFDDKFHHHHHHHHPCLPVSNVIGSFTLMREDRGLGGNFYNPYGKDLGMTQNLSPPSTGSGLGTPMHGYGTLGNSPNGNGGQMLPSGYEVHGGNIFCRTADFGREMSPPGLGGDSSVSHQLNKMEAHQHAPSHHPHIYSQHYQHHHPSQQSSKAGELPHSSSSLPSSEGMLPSSQGGGGGGAGEEIDTRDVAQRIITELKRYSIPQAIFAERVLCRSQGTLSDLLRNPKPWGKLKSGRETFKRMSRWLQEPEFQRMASLRLEACKRKEEEQSKLERNQGPKRTRLVFTDLQRRTLLAIFRENHRPAKDLQVTISQQLGLELSTVSNFFMNARRRNVNKWAEEGRPSSTGSSGSSVSSSAVSCSTA</sequence>
<dbReference type="AlphaFoldDB" id="A0A8C7PMN0"/>
<evidence type="ECO:0000256" key="7">
    <source>
        <dbReference type="ARBA" id="ARBA00023242"/>
    </source>
</evidence>
<dbReference type="InterPro" id="IPR010982">
    <property type="entry name" value="Lambda_DNA-bd_dom_sf"/>
</dbReference>
<evidence type="ECO:0000259" key="12">
    <source>
        <dbReference type="PROSITE" id="PS50071"/>
    </source>
</evidence>
<dbReference type="PANTHER" id="PTHR14057">
    <property type="entry name" value="TRANSCRIPTION FACTOR ONECUT"/>
    <property type="match status" value="1"/>
</dbReference>
<evidence type="ECO:0000259" key="13">
    <source>
        <dbReference type="PROSITE" id="PS51042"/>
    </source>
</evidence>
<feature type="compositionally biased region" description="Low complexity" evidence="11">
    <location>
        <begin position="429"/>
        <end position="448"/>
    </location>
</feature>
<keyword evidence="3 10" id="KW-0805">Transcription regulation</keyword>
<feature type="region of interest" description="Disordered" evidence="11">
    <location>
        <begin position="32"/>
        <end position="57"/>
    </location>
</feature>
<accession>A0A8C7PMN0</accession>
<dbReference type="InterPro" id="IPR003350">
    <property type="entry name" value="CUT_dom"/>
</dbReference>
<keyword evidence="7 8" id="KW-0539">Nucleus</keyword>
<dbReference type="FunFam" id="1.10.260.40:FF:000005">
    <property type="entry name" value="One cut domain family member"/>
    <property type="match status" value="1"/>
</dbReference>
<evidence type="ECO:0000256" key="2">
    <source>
        <dbReference type="ARBA" id="ARBA00008190"/>
    </source>
</evidence>
<dbReference type="SMART" id="SM00389">
    <property type="entry name" value="HOX"/>
    <property type="match status" value="1"/>
</dbReference>
<dbReference type="PROSITE" id="PS50071">
    <property type="entry name" value="HOMEOBOX_2"/>
    <property type="match status" value="1"/>
</dbReference>
<keyword evidence="15" id="KW-1185">Reference proteome</keyword>
<dbReference type="RefSeq" id="XP_021449630.2">
    <property type="nucleotide sequence ID" value="XM_021593955.2"/>
</dbReference>
<organism evidence="14 15">
    <name type="scientific">Oncorhynchus mykiss</name>
    <name type="common">Rainbow trout</name>
    <name type="synonym">Salmo gairdneri</name>
    <dbReference type="NCBI Taxonomy" id="8022"/>
    <lineage>
        <taxon>Eukaryota</taxon>
        <taxon>Metazoa</taxon>
        <taxon>Chordata</taxon>
        <taxon>Craniata</taxon>
        <taxon>Vertebrata</taxon>
        <taxon>Euteleostomi</taxon>
        <taxon>Actinopterygii</taxon>
        <taxon>Neopterygii</taxon>
        <taxon>Teleostei</taxon>
        <taxon>Protacanthopterygii</taxon>
        <taxon>Salmoniformes</taxon>
        <taxon>Salmonidae</taxon>
        <taxon>Salmoninae</taxon>
        <taxon>Oncorhynchus</taxon>
    </lineage>
</organism>
<reference evidence="14" key="1">
    <citation type="submission" date="2020-07" db="EMBL/GenBank/DDBJ databases">
        <title>A long reads based de novo assembly of the rainbow trout Arlee double haploid line genome.</title>
        <authorList>
            <person name="Gao G."/>
            <person name="Palti Y."/>
        </authorList>
    </citation>
    <scope>NUCLEOTIDE SEQUENCE [LARGE SCALE GENOMIC DNA]</scope>
</reference>
<dbReference type="Proteomes" id="UP000694395">
    <property type="component" value="Chromosome 3"/>
</dbReference>
<dbReference type="SMART" id="SM01109">
    <property type="entry name" value="CUT"/>
    <property type="match status" value="1"/>
</dbReference>
<feature type="domain" description="Homeobox" evidence="12">
    <location>
        <begin position="361"/>
        <end position="421"/>
    </location>
</feature>
<evidence type="ECO:0000256" key="10">
    <source>
        <dbReference type="RuleBase" id="RU361129"/>
    </source>
</evidence>
<dbReference type="Pfam" id="PF02376">
    <property type="entry name" value="CUT"/>
    <property type="match status" value="1"/>
</dbReference>